<reference evidence="2" key="1">
    <citation type="submission" date="2010-04" db="EMBL/GenBank/DDBJ databases">
        <title>The genome sequence of Listeria monocytogenes strain 10403S.</title>
        <authorList>
            <consortium name="The Broad Institute Genome Sequencing Platform"/>
            <consortium name="The Broad Institute Genome Sequencing Center for Infectious Disease."/>
            <person name="Borowsky M."/>
            <person name="Borodovsky M."/>
            <person name="Young S.K."/>
            <person name="Zeng Q."/>
            <person name="Koehrsen M."/>
            <person name="Fitzgerald M."/>
            <person name="Wiedmann M."/>
            <person name="Swaminathan B."/>
            <person name="Lauer P."/>
            <person name="Portnoy D."/>
            <person name="Cossart P."/>
            <person name="Buchrieser C."/>
            <person name="Higgins D."/>
            <person name="Abouelleil A."/>
            <person name="Alvarado L."/>
            <person name="Arachchi H.M."/>
            <person name="Berlin A."/>
            <person name="Borenstein D."/>
            <person name="Brown A."/>
            <person name="Chapman S.B."/>
            <person name="Chen Z."/>
            <person name="Dunbar C.D."/>
            <person name="Engels R."/>
            <person name="Freedman E."/>
            <person name="Gearin G."/>
            <person name="Gellesch M."/>
            <person name="Goldberg J."/>
            <person name="Griggs A."/>
            <person name="Gujja S."/>
            <person name="Heilman E."/>
            <person name="Heiman D."/>
            <person name="Howarth C."/>
            <person name="Jen D."/>
            <person name="Larson L."/>
            <person name="Lui A."/>
            <person name="MacDonald J."/>
            <person name="Mehta T."/>
            <person name="Montmayeur A."/>
            <person name="Neiman D."/>
            <person name="Park D."/>
            <person name="Pearson M."/>
            <person name="Priest M."/>
            <person name="Richards J."/>
            <person name="Roberts A."/>
            <person name="Saif S."/>
            <person name="Shea T."/>
            <person name="Shenoy N."/>
            <person name="Sisk P."/>
            <person name="Stolte C."/>
            <person name="Sykes S."/>
            <person name="Walk T."/>
            <person name="White J."/>
            <person name="Yandava C."/>
            <person name="Haas B."/>
            <person name="Nusbaum C."/>
            <person name="Birren B."/>
        </authorList>
    </citation>
    <scope>NUCLEOTIDE SEQUENCE [LARGE SCALE GENOMIC DNA]</scope>
    <source>
        <strain evidence="2">10403S</strain>
    </source>
</reference>
<dbReference type="EMBL" id="CP002002">
    <property type="protein sequence ID" value="AEO07572.1"/>
    <property type="molecule type" value="Genomic_DNA"/>
</dbReference>
<dbReference type="HOGENOM" id="CLU_2585473_0_0_9"/>
<evidence type="ECO:0000313" key="2">
    <source>
        <dbReference type="Proteomes" id="UP000001288"/>
    </source>
</evidence>
<dbReference type="AlphaFoldDB" id="A0A0H3GF84"/>
<sequence>MNVDQDKDINKLFPYSIRFNSTCKFQVATSKGDIPLKVEEQNNCYETKSLKILYDYILNASKNGDTLELYTVWTARKIYR</sequence>
<proteinExistence type="predicted"/>
<gene>
    <name evidence="1" type="ordered locus">LMRG_02908</name>
</gene>
<dbReference type="KEGG" id="lmt:LMRG_02908"/>
<dbReference type="Proteomes" id="UP000001288">
    <property type="component" value="Chromosome"/>
</dbReference>
<evidence type="ECO:0000313" key="1">
    <source>
        <dbReference type="EMBL" id="AEO07572.1"/>
    </source>
</evidence>
<accession>A0A0H3GF84</accession>
<protein>
    <submittedName>
        <fullName evidence="1">Uncharacterized protein</fullName>
    </submittedName>
</protein>
<name>A0A0H3GF84_LISM4</name>
<organism evidence="1 2">
    <name type="scientific">Listeria monocytogenes serotype 1/2a (strain 10403S)</name>
    <dbReference type="NCBI Taxonomy" id="393133"/>
    <lineage>
        <taxon>Bacteria</taxon>
        <taxon>Bacillati</taxon>
        <taxon>Bacillota</taxon>
        <taxon>Bacilli</taxon>
        <taxon>Bacillales</taxon>
        <taxon>Listeriaceae</taxon>
        <taxon>Listeria</taxon>
    </lineage>
</organism>